<dbReference type="SUPFAM" id="SSF55729">
    <property type="entry name" value="Acyl-CoA N-acyltransferases (Nat)"/>
    <property type="match status" value="2"/>
</dbReference>
<evidence type="ECO:0000256" key="6">
    <source>
        <dbReference type="ARBA" id="ARBA00023316"/>
    </source>
</evidence>
<accession>A0A2I1MAG6</accession>
<evidence type="ECO:0000313" key="10">
    <source>
        <dbReference type="Proteomes" id="UP000255124"/>
    </source>
</evidence>
<dbReference type="RefSeq" id="WP_101540179.1">
    <property type="nucleotide sequence ID" value="NZ_CALTZC010000018.1"/>
</dbReference>
<keyword evidence="3" id="KW-0133">Cell shape</keyword>
<reference evidence="7 9" key="1">
    <citation type="submission" date="2017-12" db="EMBL/GenBank/DDBJ databases">
        <title>Phylogenetic diversity of female urinary microbiome.</title>
        <authorList>
            <person name="Thomas-White K."/>
            <person name="Wolfe A.J."/>
        </authorList>
    </citation>
    <scope>NUCLEOTIDE SEQUENCE [LARGE SCALE GENOMIC DNA]</scope>
    <source>
        <strain evidence="7 9">UMB0119</strain>
    </source>
</reference>
<dbReference type="InterPro" id="IPR050644">
    <property type="entry name" value="PG_Glycine_Bridge_Synth"/>
</dbReference>
<dbReference type="Gene3D" id="3.40.630.30">
    <property type="match status" value="2"/>
</dbReference>
<dbReference type="GO" id="GO:0009252">
    <property type="term" value="P:peptidoglycan biosynthetic process"/>
    <property type="evidence" value="ECO:0007669"/>
    <property type="project" value="UniProtKB-KW"/>
</dbReference>
<dbReference type="InterPro" id="IPR003447">
    <property type="entry name" value="FEMABX"/>
</dbReference>
<keyword evidence="6" id="KW-0961">Cell wall biogenesis/degradation</keyword>
<dbReference type="AlphaFoldDB" id="A0A2I1MAG6"/>
<keyword evidence="4" id="KW-0573">Peptidoglycan synthesis</keyword>
<dbReference type="Pfam" id="PF02388">
    <property type="entry name" value="FemAB"/>
    <property type="match status" value="2"/>
</dbReference>
<evidence type="ECO:0000256" key="3">
    <source>
        <dbReference type="ARBA" id="ARBA00022960"/>
    </source>
</evidence>
<dbReference type="EMBL" id="PKGS01000002">
    <property type="protein sequence ID" value="PKZ17108.1"/>
    <property type="molecule type" value="Genomic_DNA"/>
</dbReference>
<organism evidence="7 9">
    <name type="scientific">Anaerococcus octavius</name>
    <dbReference type="NCBI Taxonomy" id="54007"/>
    <lineage>
        <taxon>Bacteria</taxon>
        <taxon>Bacillati</taxon>
        <taxon>Bacillota</taxon>
        <taxon>Tissierellia</taxon>
        <taxon>Tissierellales</taxon>
        <taxon>Peptoniphilaceae</taxon>
        <taxon>Anaerococcus</taxon>
    </lineage>
</organism>
<dbReference type="PROSITE" id="PS51191">
    <property type="entry name" value="FEMABX"/>
    <property type="match status" value="1"/>
</dbReference>
<dbReference type="PANTHER" id="PTHR36174">
    <property type="entry name" value="LIPID II:GLYCINE GLYCYLTRANSFERASE"/>
    <property type="match status" value="1"/>
</dbReference>
<dbReference type="Proteomes" id="UP000255124">
    <property type="component" value="Unassembled WGS sequence"/>
</dbReference>
<dbReference type="PANTHER" id="PTHR36174:SF1">
    <property type="entry name" value="LIPID II:GLYCINE GLYCYLTRANSFERASE"/>
    <property type="match status" value="1"/>
</dbReference>
<dbReference type="EMBL" id="UFTA01000002">
    <property type="protein sequence ID" value="SUU92416.1"/>
    <property type="molecule type" value="Genomic_DNA"/>
</dbReference>
<dbReference type="InterPro" id="IPR016181">
    <property type="entry name" value="Acyl_CoA_acyltransferase"/>
</dbReference>
<keyword evidence="9" id="KW-1185">Reference proteome</keyword>
<dbReference type="EC" id="2.3.2.16" evidence="8"/>
<evidence type="ECO:0000313" key="7">
    <source>
        <dbReference type="EMBL" id="PKZ17108.1"/>
    </source>
</evidence>
<evidence type="ECO:0000256" key="4">
    <source>
        <dbReference type="ARBA" id="ARBA00022984"/>
    </source>
</evidence>
<keyword evidence="5 8" id="KW-0012">Acyltransferase</keyword>
<evidence type="ECO:0000313" key="8">
    <source>
        <dbReference type="EMBL" id="SUU92416.1"/>
    </source>
</evidence>
<comment type="similarity">
    <text evidence="1">Belongs to the FemABX family.</text>
</comment>
<dbReference type="GO" id="GO:0071555">
    <property type="term" value="P:cell wall organization"/>
    <property type="evidence" value="ECO:0007669"/>
    <property type="project" value="UniProtKB-KW"/>
</dbReference>
<dbReference type="Proteomes" id="UP000234335">
    <property type="component" value="Unassembled WGS sequence"/>
</dbReference>
<evidence type="ECO:0000256" key="2">
    <source>
        <dbReference type="ARBA" id="ARBA00022679"/>
    </source>
</evidence>
<sequence length="328" mass="39082">MPLVESKEDLDRYIEFVRNSDYARPMQDPSWSKVKENWSSDYIYLEENKQIIAAMSVIGIQNPNGKYFLYAPRGPVCDFRKYDLVTDLIKEAEVLEEKYDAFLLRMDPEVIFDEKAIYEYKKRGFDFRSYGTDPHSFTQPRYNMILPISGMSEDDLFGSFSSATRRNIRKSYRNDIKTIEATNEKTLDDFYELTKIMAERQKIGHRPKDYFKRLLDHMDGRIFTSYYEDQALSASLLVPYGNKVYYLYAASSNDMRNKMPNFNMIWEEIKWCRENGYNYFDFGGTFSLDSKDGLYRFKEGFCYPDRYSNFVGELDVVYDREKYEEFLK</sequence>
<evidence type="ECO:0000313" key="9">
    <source>
        <dbReference type="Proteomes" id="UP000234335"/>
    </source>
</evidence>
<name>A0A2I1MAG6_9FIRM</name>
<proteinExistence type="inferred from homology"/>
<evidence type="ECO:0000256" key="1">
    <source>
        <dbReference type="ARBA" id="ARBA00009943"/>
    </source>
</evidence>
<keyword evidence="2 8" id="KW-0808">Transferase</keyword>
<evidence type="ECO:0000256" key="5">
    <source>
        <dbReference type="ARBA" id="ARBA00023315"/>
    </source>
</evidence>
<dbReference type="GO" id="GO:0008360">
    <property type="term" value="P:regulation of cell shape"/>
    <property type="evidence" value="ECO:0007669"/>
    <property type="project" value="UniProtKB-KW"/>
</dbReference>
<gene>
    <name evidence="8" type="primary">femX</name>
    <name evidence="7" type="ORF">CYJ34_04815</name>
    <name evidence="8" type="ORF">NCTC9810_00746</name>
</gene>
<protein>
    <submittedName>
        <fullName evidence="7">FemX-like protein</fullName>
    </submittedName>
    <submittedName>
        <fullName evidence="8">Lipid II:glycine glycyltransferase</fullName>
        <ecNumber evidence="8">2.3.2.16</ecNumber>
    </submittedName>
</protein>
<dbReference type="OrthoDB" id="9785911at2"/>
<dbReference type="GO" id="GO:0016755">
    <property type="term" value="F:aminoacyltransferase activity"/>
    <property type="evidence" value="ECO:0007669"/>
    <property type="project" value="InterPro"/>
</dbReference>
<reference evidence="8 10" key="2">
    <citation type="submission" date="2018-06" db="EMBL/GenBank/DDBJ databases">
        <authorList>
            <consortium name="Pathogen Informatics"/>
            <person name="Doyle S."/>
        </authorList>
    </citation>
    <scope>NUCLEOTIDE SEQUENCE [LARGE SCALE GENOMIC DNA]</scope>
    <source>
        <strain evidence="8 10">NCTC9810</strain>
    </source>
</reference>